<dbReference type="InterPro" id="IPR000834">
    <property type="entry name" value="Peptidase_M14"/>
</dbReference>
<keyword evidence="11" id="KW-0482">Metalloprotease</keyword>
<feature type="signal peptide" evidence="16">
    <location>
        <begin position="1"/>
        <end position="16"/>
    </location>
</feature>
<keyword evidence="4" id="KW-0964">Secreted</keyword>
<keyword evidence="7" id="KW-0479">Metal-binding</keyword>
<evidence type="ECO:0000256" key="16">
    <source>
        <dbReference type="SAM" id="SignalP"/>
    </source>
</evidence>
<evidence type="ECO:0000256" key="12">
    <source>
        <dbReference type="ARBA" id="ARBA00023157"/>
    </source>
</evidence>
<keyword evidence="12" id="KW-1015">Disulfide bond</keyword>
<comment type="function">
    <text evidence="13">Involved in the digestion of the blood meal.</text>
</comment>
<dbReference type="CDD" id="cd03860">
    <property type="entry name" value="M14_CP_A-B_like"/>
    <property type="match status" value="1"/>
</dbReference>
<proteinExistence type="inferred from homology"/>
<protein>
    <recommendedName>
        <fullName evidence="14">Zinc carboxypeptidase A 1</fullName>
    </recommendedName>
</protein>
<evidence type="ECO:0000256" key="14">
    <source>
        <dbReference type="ARBA" id="ARBA00069039"/>
    </source>
</evidence>
<gene>
    <name evidence="18" type="ORF">NQ315_004044</name>
</gene>
<dbReference type="EMBL" id="JANEYG010000007">
    <property type="protein sequence ID" value="KAJ8922111.1"/>
    <property type="molecule type" value="Genomic_DNA"/>
</dbReference>
<feature type="domain" description="Peptidase M14" evidence="17">
    <location>
        <begin position="119"/>
        <end position="409"/>
    </location>
</feature>
<evidence type="ECO:0000256" key="2">
    <source>
        <dbReference type="ARBA" id="ARBA00004613"/>
    </source>
</evidence>
<dbReference type="Pfam" id="PF02244">
    <property type="entry name" value="Propep_M14"/>
    <property type="match status" value="1"/>
</dbReference>
<dbReference type="GO" id="GO:0005615">
    <property type="term" value="C:extracellular space"/>
    <property type="evidence" value="ECO:0007669"/>
    <property type="project" value="TreeGrafter"/>
</dbReference>
<dbReference type="GO" id="GO:0006508">
    <property type="term" value="P:proteolysis"/>
    <property type="evidence" value="ECO:0007669"/>
    <property type="project" value="UniProtKB-KW"/>
</dbReference>
<dbReference type="PRINTS" id="PR00765">
    <property type="entry name" value="CRBOXYPTASEA"/>
</dbReference>
<evidence type="ECO:0000256" key="3">
    <source>
        <dbReference type="ARBA" id="ARBA00005988"/>
    </source>
</evidence>
<evidence type="ECO:0000256" key="13">
    <source>
        <dbReference type="ARBA" id="ARBA00057299"/>
    </source>
</evidence>
<dbReference type="AlphaFoldDB" id="A0AAV8W662"/>
<dbReference type="SUPFAM" id="SSF54897">
    <property type="entry name" value="Protease propeptides/inhibitors"/>
    <property type="match status" value="1"/>
</dbReference>
<dbReference type="PANTHER" id="PTHR11705:SF140">
    <property type="entry name" value="FI02848P-RELATED"/>
    <property type="match status" value="1"/>
</dbReference>
<dbReference type="SUPFAM" id="SSF53187">
    <property type="entry name" value="Zn-dependent exopeptidases"/>
    <property type="match status" value="1"/>
</dbReference>
<sequence>MKFLVFGLVCLGLALAEEPFHYDGYKVYQIVPRTEEEAYYLKALTEEPGFDFWAYPRALNATVTVMVPPDVQVGFENDLEAKNMHFEVLINDVESTIRDEDTRQRMSRSAARGSVSFTYYMRYNEIVSYLTTIADTYPSIARLIVIGHSYEGRAIVALRISRGTGSNRPEILVDAGIHAREWIAPPVALYLINQLVENTANAYLSQDVDWVIIPSLNPDGYEYTHTNTRLWRKTRTPNTLCYGVDPNRNFDYYWMVAGASSSQCSEIYAGPRAFSESETQALRDYLHANSQRIKLYLTFHSYGNYLLYPWGYTSALPANNEELYALGVRVNDAIRAVAGTTYSIGTSTNLLYAAAGGSDDYAKGAAGVELAYCIELPGGGNVGFNPPATSIWPIVQETWEGIKAYHDYIRDKYA</sequence>
<reference evidence="18 19" key="1">
    <citation type="journal article" date="2023" name="Insect Mol. Biol.">
        <title>Genome sequencing provides insights into the evolution of gene families encoding plant cell wall-degrading enzymes in longhorned beetles.</title>
        <authorList>
            <person name="Shin N.R."/>
            <person name="Okamura Y."/>
            <person name="Kirsch R."/>
            <person name="Pauchet Y."/>
        </authorList>
    </citation>
    <scope>NUCLEOTIDE SEQUENCE [LARGE SCALE GENOMIC DNA]</scope>
    <source>
        <strain evidence="18">EAD_L_NR</strain>
    </source>
</reference>
<comment type="cofactor">
    <cofactor evidence="1">
        <name>Zn(2+)</name>
        <dbReference type="ChEBI" id="CHEBI:29105"/>
    </cofactor>
</comment>
<evidence type="ECO:0000256" key="9">
    <source>
        <dbReference type="ARBA" id="ARBA00022801"/>
    </source>
</evidence>
<dbReference type="FunFam" id="3.40.630.10:FF:000040">
    <property type="entry name" value="zinc carboxypeptidase"/>
    <property type="match status" value="1"/>
</dbReference>
<keyword evidence="19" id="KW-1185">Reference proteome</keyword>
<evidence type="ECO:0000256" key="15">
    <source>
        <dbReference type="PROSITE-ProRule" id="PRU01379"/>
    </source>
</evidence>
<dbReference type="FunFam" id="3.30.70.340:FF:000002">
    <property type="entry name" value="Carboxypeptidase A"/>
    <property type="match status" value="1"/>
</dbReference>
<dbReference type="PANTHER" id="PTHR11705">
    <property type="entry name" value="PROTEASE FAMILY M14 CARBOXYPEPTIDASE A,B"/>
    <property type="match status" value="1"/>
</dbReference>
<dbReference type="SMART" id="SM00631">
    <property type="entry name" value="Zn_pept"/>
    <property type="match status" value="1"/>
</dbReference>
<accession>A0AAV8W662</accession>
<name>A0AAV8W662_9CUCU</name>
<dbReference type="PROSITE" id="PS52035">
    <property type="entry name" value="PEPTIDASE_M14"/>
    <property type="match status" value="1"/>
</dbReference>
<evidence type="ECO:0000313" key="19">
    <source>
        <dbReference type="Proteomes" id="UP001159042"/>
    </source>
</evidence>
<comment type="subcellular location">
    <subcellularLocation>
        <location evidence="2">Secreted</location>
    </subcellularLocation>
</comment>
<evidence type="ECO:0000256" key="5">
    <source>
        <dbReference type="ARBA" id="ARBA00022645"/>
    </source>
</evidence>
<keyword evidence="10" id="KW-0862">Zinc</keyword>
<dbReference type="InterPro" id="IPR057246">
    <property type="entry name" value="CARBOXYPEPT_ZN_1"/>
</dbReference>
<dbReference type="InterPro" id="IPR003146">
    <property type="entry name" value="M14A_act_pep"/>
</dbReference>
<dbReference type="Proteomes" id="UP001159042">
    <property type="component" value="Unassembled WGS sequence"/>
</dbReference>
<evidence type="ECO:0000256" key="4">
    <source>
        <dbReference type="ARBA" id="ARBA00022525"/>
    </source>
</evidence>
<evidence type="ECO:0000259" key="17">
    <source>
        <dbReference type="PROSITE" id="PS52035"/>
    </source>
</evidence>
<evidence type="ECO:0000256" key="7">
    <source>
        <dbReference type="ARBA" id="ARBA00022723"/>
    </source>
</evidence>
<dbReference type="InterPro" id="IPR036990">
    <property type="entry name" value="M14A-like_propep"/>
</dbReference>
<keyword evidence="9" id="KW-0378">Hydrolase</keyword>
<dbReference type="Pfam" id="PF00246">
    <property type="entry name" value="Peptidase_M14"/>
    <property type="match status" value="1"/>
</dbReference>
<dbReference type="Gene3D" id="3.30.70.340">
    <property type="entry name" value="Metallocarboxypeptidase-like"/>
    <property type="match status" value="1"/>
</dbReference>
<comment type="similarity">
    <text evidence="3 15">Belongs to the peptidase M14 family.</text>
</comment>
<keyword evidence="6" id="KW-0645">Protease</keyword>
<evidence type="ECO:0000256" key="1">
    <source>
        <dbReference type="ARBA" id="ARBA00001947"/>
    </source>
</evidence>
<evidence type="ECO:0000256" key="11">
    <source>
        <dbReference type="ARBA" id="ARBA00023049"/>
    </source>
</evidence>
<dbReference type="Gene3D" id="3.40.630.10">
    <property type="entry name" value="Zn peptidases"/>
    <property type="match status" value="1"/>
</dbReference>
<keyword evidence="5" id="KW-0121">Carboxypeptidase</keyword>
<evidence type="ECO:0000256" key="6">
    <source>
        <dbReference type="ARBA" id="ARBA00022670"/>
    </source>
</evidence>
<evidence type="ECO:0000256" key="10">
    <source>
        <dbReference type="ARBA" id="ARBA00022833"/>
    </source>
</evidence>
<dbReference type="GO" id="GO:0004181">
    <property type="term" value="F:metallocarboxypeptidase activity"/>
    <property type="evidence" value="ECO:0007669"/>
    <property type="project" value="InterPro"/>
</dbReference>
<evidence type="ECO:0000256" key="8">
    <source>
        <dbReference type="ARBA" id="ARBA00022729"/>
    </source>
</evidence>
<evidence type="ECO:0000313" key="18">
    <source>
        <dbReference type="EMBL" id="KAJ8922111.1"/>
    </source>
</evidence>
<comment type="caution">
    <text evidence="18">The sequence shown here is derived from an EMBL/GenBank/DDBJ whole genome shotgun (WGS) entry which is preliminary data.</text>
</comment>
<feature type="active site" description="Proton donor/acceptor" evidence="15">
    <location>
        <position position="375"/>
    </location>
</feature>
<feature type="chain" id="PRO_5044023921" description="Zinc carboxypeptidase A 1" evidence="16">
    <location>
        <begin position="17"/>
        <end position="414"/>
    </location>
</feature>
<keyword evidence="8 16" id="KW-0732">Signal</keyword>
<dbReference type="PROSITE" id="PS00132">
    <property type="entry name" value="CARBOXYPEPT_ZN_1"/>
    <property type="match status" value="1"/>
</dbReference>
<dbReference type="GO" id="GO:0008270">
    <property type="term" value="F:zinc ion binding"/>
    <property type="evidence" value="ECO:0007669"/>
    <property type="project" value="InterPro"/>
</dbReference>
<organism evidence="18 19">
    <name type="scientific">Exocentrus adspersus</name>
    <dbReference type="NCBI Taxonomy" id="1586481"/>
    <lineage>
        <taxon>Eukaryota</taxon>
        <taxon>Metazoa</taxon>
        <taxon>Ecdysozoa</taxon>
        <taxon>Arthropoda</taxon>
        <taxon>Hexapoda</taxon>
        <taxon>Insecta</taxon>
        <taxon>Pterygota</taxon>
        <taxon>Neoptera</taxon>
        <taxon>Endopterygota</taxon>
        <taxon>Coleoptera</taxon>
        <taxon>Polyphaga</taxon>
        <taxon>Cucujiformia</taxon>
        <taxon>Chrysomeloidea</taxon>
        <taxon>Cerambycidae</taxon>
        <taxon>Lamiinae</taxon>
        <taxon>Acanthocinini</taxon>
        <taxon>Exocentrus</taxon>
    </lineage>
</organism>